<dbReference type="InterPro" id="IPR038373">
    <property type="entry name" value="Restrct_endonuc_II_HindIII_sf"/>
</dbReference>
<sequence length="283" mass="32482">MKRIEIINFISKISDEPLSFTEYSERIISIVEKFTKEEVMLHLLECGIIPESFSHDSTEEKIYSKYSDVLLARALSFMGLNAKVLKERADSADVEGETKNYTIVADAKLFRLSRTAKNQKDFKVEALDKWKKDKDFACLVSPLYQYPKNSSQIYRQATAKNVTLFSYIHLYCILSSPNCGNLDYKGLWLSGEKLKGEKDASLYWKAIDSSICKILSISNKELCRFKKVEQVALTRMAKEEIAYIENKISEISSLTKEKAIELLIKAEKLDNRLIQIRKISGLK</sequence>
<dbReference type="GO" id="GO:0004519">
    <property type="term" value="F:endonuclease activity"/>
    <property type="evidence" value="ECO:0007669"/>
    <property type="project" value="UniProtKB-KW"/>
</dbReference>
<comment type="caution">
    <text evidence="1">The sequence shown here is derived from an EMBL/GenBank/DDBJ whole genome shotgun (WGS) entry which is preliminary data.</text>
</comment>
<dbReference type="Proteomes" id="UP000231382">
    <property type="component" value="Unassembled WGS sequence"/>
</dbReference>
<reference evidence="2" key="1">
    <citation type="submission" date="2017-09" db="EMBL/GenBank/DDBJ databases">
        <title>Depth-based differentiation of microbial function through sediment-hosted aquifers and enrichment of novel symbionts in the deep terrestrial subsurface.</title>
        <authorList>
            <person name="Probst A.J."/>
            <person name="Ladd B."/>
            <person name="Jarett J.K."/>
            <person name="Geller-Mcgrath D.E."/>
            <person name="Sieber C.M.K."/>
            <person name="Emerson J.B."/>
            <person name="Anantharaman K."/>
            <person name="Thomas B.C."/>
            <person name="Malmstrom R."/>
            <person name="Stieglmeier M."/>
            <person name="Klingl A."/>
            <person name="Woyke T."/>
            <person name="Ryan C.M."/>
            <person name="Banfield J.F."/>
        </authorList>
    </citation>
    <scope>NUCLEOTIDE SEQUENCE [LARGE SCALE GENOMIC DNA]</scope>
</reference>
<dbReference type="EMBL" id="PEZW01000018">
    <property type="protein sequence ID" value="PIS07575.1"/>
    <property type="molecule type" value="Genomic_DNA"/>
</dbReference>
<organism evidence="1 2">
    <name type="scientific">Candidatus Berkelbacteria bacterium CG10_big_fil_rev_8_21_14_0_10_43_13</name>
    <dbReference type="NCBI Taxonomy" id="1974514"/>
    <lineage>
        <taxon>Bacteria</taxon>
        <taxon>Candidatus Berkelbacteria</taxon>
    </lineage>
</organism>
<evidence type="ECO:0000313" key="2">
    <source>
        <dbReference type="Proteomes" id="UP000231382"/>
    </source>
</evidence>
<name>A0A2H0W653_9BACT</name>
<protein>
    <submittedName>
        <fullName evidence="1">HindIII family type II restriction endonuclease</fullName>
    </submittedName>
</protein>
<dbReference type="AlphaFoldDB" id="A0A2H0W653"/>
<dbReference type="Pfam" id="PF09518">
    <property type="entry name" value="RE_HindIII"/>
    <property type="match status" value="1"/>
</dbReference>
<proteinExistence type="predicted"/>
<keyword evidence="1" id="KW-0540">Nuclease</keyword>
<dbReference type="Gene3D" id="6.10.250.1510">
    <property type="match status" value="1"/>
</dbReference>
<keyword evidence="1" id="KW-0378">Hydrolase</keyword>
<evidence type="ECO:0000313" key="1">
    <source>
        <dbReference type="EMBL" id="PIS07575.1"/>
    </source>
</evidence>
<accession>A0A2H0W653</accession>
<dbReference type="InterPro" id="IPR019043">
    <property type="entry name" value="Restrct_endonuc_II_HindIII"/>
</dbReference>
<keyword evidence="1" id="KW-0255">Endonuclease</keyword>
<gene>
    <name evidence="1" type="ORF">COT78_02655</name>
</gene>
<dbReference type="Gene3D" id="3.40.91.70">
    <property type="entry name" value="Type II restriction endonuclease, HindIII"/>
    <property type="match status" value="1"/>
</dbReference>